<dbReference type="InterPro" id="IPR011333">
    <property type="entry name" value="SKP1/BTB/POZ_sf"/>
</dbReference>
<feature type="domain" description="BTB" evidence="1">
    <location>
        <begin position="11"/>
        <end position="84"/>
    </location>
</feature>
<dbReference type="Gene3D" id="3.30.710.10">
    <property type="entry name" value="Potassium Channel Kv1.1, Chain A"/>
    <property type="match status" value="1"/>
</dbReference>
<dbReference type="EMBL" id="ML976087">
    <property type="protein sequence ID" value="KAF1939165.1"/>
    <property type="molecule type" value="Genomic_DNA"/>
</dbReference>
<evidence type="ECO:0000313" key="3">
    <source>
        <dbReference type="Proteomes" id="UP000800038"/>
    </source>
</evidence>
<feature type="non-terminal residue" evidence="2">
    <location>
        <position position="156"/>
    </location>
</feature>
<dbReference type="SUPFAM" id="SSF54695">
    <property type="entry name" value="POZ domain"/>
    <property type="match status" value="1"/>
</dbReference>
<organism evidence="2 3">
    <name type="scientific">Clathrospora elynae</name>
    <dbReference type="NCBI Taxonomy" id="706981"/>
    <lineage>
        <taxon>Eukaryota</taxon>
        <taxon>Fungi</taxon>
        <taxon>Dikarya</taxon>
        <taxon>Ascomycota</taxon>
        <taxon>Pezizomycotina</taxon>
        <taxon>Dothideomycetes</taxon>
        <taxon>Pleosporomycetidae</taxon>
        <taxon>Pleosporales</taxon>
        <taxon>Diademaceae</taxon>
        <taxon>Clathrospora</taxon>
    </lineage>
</organism>
<proteinExistence type="predicted"/>
<evidence type="ECO:0000313" key="2">
    <source>
        <dbReference type="EMBL" id="KAF1939165.1"/>
    </source>
</evidence>
<keyword evidence="3" id="KW-1185">Reference proteome</keyword>
<name>A0A6A5SEU9_9PLEO</name>
<dbReference type="Proteomes" id="UP000800038">
    <property type="component" value="Unassembled WGS sequence"/>
</dbReference>
<protein>
    <recommendedName>
        <fullName evidence="1">BTB domain-containing protein</fullName>
    </recommendedName>
</protein>
<dbReference type="AlphaFoldDB" id="A0A6A5SEU9"/>
<reference evidence="2" key="1">
    <citation type="journal article" date="2020" name="Stud. Mycol.">
        <title>101 Dothideomycetes genomes: a test case for predicting lifestyles and emergence of pathogens.</title>
        <authorList>
            <person name="Haridas S."/>
            <person name="Albert R."/>
            <person name="Binder M."/>
            <person name="Bloem J."/>
            <person name="Labutti K."/>
            <person name="Salamov A."/>
            <person name="Andreopoulos B."/>
            <person name="Baker S."/>
            <person name="Barry K."/>
            <person name="Bills G."/>
            <person name="Bluhm B."/>
            <person name="Cannon C."/>
            <person name="Castanera R."/>
            <person name="Culley D."/>
            <person name="Daum C."/>
            <person name="Ezra D."/>
            <person name="Gonzalez J."/>
            <person name="Henrissat B."/>
            <person name="Kuo A."/>
            <person name="Liang C."/>
            <person name="Lipzen A."/>
            <person name="Lutzoni F."/>
            <person name="Magnuson J."/>
            <person name="Mondo S."/>
            <person name="Nolan M."/>
            <person name="Ohm R."/>
            <person name="Pangilinan J."/>
            <person name="Park H.-J."/>
            <person name="Ramirez L."/>
            <person name="Alfaro M."/>
            <person name="Sun H."/>
            <person name="Tritt A."/>
            <person name="Yoshinaga Y."/>
            <person name="Zwiers L.-H."/>
            <person name="Turgeon B."/>
            <person name="Goodwin S."/>
            <person name="Spatafora J."/>
            <person name="Crous P."/>
            <person name="Grigoriev I."/>
        </authorList>
    </citation>
    <scope>NUCLEOTIDE SEQUENCE</scope>
    <source>
        <strain evidence="2">CBS 161.51</strain>
    </source>
</reference>
<gene>
    <name evidence="2" type="ORF">EJ02DRAFT_319265</name>
</gene>
<sequence>HMDTIVLDPHFDRMLVVGEKHASGPKVFKINSGSLRLASRPFRVMFNGEYAESMQDIVTLPDDSSNAFLIILRIMHYMEDKLPKTLTKSELIDLAELSHKYDISGIVINFVRTKWLGTHKGDEKYWPATTVCQDWALATRRFQLKEDSDYLYSVLA</sequence>
<dbReference type="InterPro" id="IPR000210">
    <property type="entry name" value="BTB/POZ_dom"/>
</dbReference>
<accession>A0A6A5SEU9</accession>
<evidence type="ECO:0000259" key="1">
    <source>
        <dbReference type="PROSITE" id="PS50097"/>
    </source>
</evidence>
<dbReference type="PROSITE" id="PS50097">
    <property type="entry name" value="BTB"/>
    <property type="match status" value="1"/>
</dbReference>
<dbReference type="Pfam" id="PF00651">
    <property type="entry name" value="BTB"/>
    <property type="match status" value="1"/>
</dbReference>
<feature type="non-terminal residue" evidence="2">
    <location>
        <position position="1"/>
    </location>
</feature>
<dbReference type="OrthoDB" id="5275938at2759"/>